<dbReference type="RefSeq" id="WP_202747358.1">
    <property type="nucleotide sequence ID" value="NZ_JAESWC010000001.1"/>
</dbReference>
<dbReference type="Pfam" id="PF01814">
    <property type="entry name" value="Hemerythrin"/>
    <property type="match status" value="1"/>
</dbReference>
<dbReference type="Gene3D" id="1.20.120.50">
    <property type="entry name" value="Hemerythrin-like"/>
    <property type="match status" value="1"/>
</dbReference>
<dbReference type="InterPro" id="IPR012312">
    <property type="entry name" value="Hemerythrin-like"/>
</dbReference>
<dbReference type="InterPro" id="IPR035938">
    <property type="entry name" value="Hemerythrin-like_sf"/>
</dbReference>
<proteinExistence type="inferred from homology"/>
<keyword evidence="6" id="KW-1185">Reference proteome</keyword>
<evidence type="ECO:0000313" key="5">
    <source>
        <dbReference type="EMBL" id="MBL4934737.1"/>
    </source>
</evidence>
<dbReference type="PANTHER" id="PTHR37164:SF1">
    <property type="entry name" value="BACTERIOHEMERYTHRIN"/>
    <property type="match status" value="1"/>
</dbReference>
<dbReference type="PROSITE" id="PS00550">
    <property type="entry name" value="HEMERYTHRINS"/>
    <property type="match status" value="1"/>
</dbReference>
<reference evidence="5 6" key="1">
    <citation type="submission" date="2021-01" db="EMBL/GenBank/DDBJ databases">
        <title>Genome public.</title>
        <authorList>
            <person name="Liu C."/>
            <person name="Sun Q."/>
        </authorList>
    </citation>
    <scope>NUCLEOTIDE SEQUENCE [LARGE SCALE GENOMIC DNA]</scope>
    <source>
        <strain evidence="5 6">YIM B02515</strain>
    </source>
</reference>
<dbReference type="InterPro" id="IPR050669">
    <property type="entry name" value="Hemerythrin"/>
</dbReference>
<protein>
    <submittedName>
        <fullName evidence="5">Hemerythrin family protein</fullName>
    </submittedName>
</protein>
<dbReference type="EMBL" id="JAESWC010000001">
    <property type="protein sequence ID" value="MBL4934737.1"/>
    <property type="molecule type" value="Genomic_DNA"/>
</dbReference>
<dbReference type="PANTHER" id="PTHR37164">
    <property type="entry name" value="BACTERIOHEMERYTHRIN"/>
    <property type="match status" value="1"/>
</dbReference>
<dbReference type="NCBIfam" id="NF033749">
    <property type="entry name" value="bact_hemeryth"/>
    <property type="match status" value="1"/>
</dbReference>
<dbReference type="NCBIfam" id="TIGR02481">
    <property type="entry name" value="hemeryth_dom"/>
    <property type="match status" value="1"/>
</dbReference>
<keyword evidence="2" id="KW-0479">Metal-binding</keyword>
<gene>
    <name evidence="5" type="ORF">JK636_03075</name>
</gene>
<comment type="similarity">
    <text evidence="1">Belongs to the hemerythrin family.</text>
</comment>
<evidence type="ECO:0000256" key="1">
    <source>
        <dbReference type="ARBA" id="ARBA00010587"/>
    </source>
</evidence>
<dbReference type="CDD" id="cd12107">
    <property type="entry name" value="Hemerythrin"/>
    <property type="match status" value="1"/>
</dbReference>
<name>A0ABS1T6I7_9CLOT</name>
<dbReference type="InterPro" id="IPR012827">
    <property type="entry name" value="Hemerythrin_metal-bd"/>
</dbReference>
<dbReference type="SUPFAM" id="SSF47188">
    <property type="entry name" value="Hemerythrin-like"/>
    <property type="match status" value="1"/>
</dbReference>
<evidence type="ECO:0000313" key="6">
    <source>
        <dbReference type="Proteomes" id="UP000632377"/>
    </source>
</evidence>
<evidence type="ECO:0000259" key="4">
    <source>
        <dbReference type="Pfam" id="PF01814"/>
    </source>
</evidence>
<evidence type="ECO:0000256" key="2">
    <source>
        <dbReference type="ARBA" id="ARBA00022723"/>
    </source>
</evidence>
<accession>A0ABS1T6I7</accession>
<sequence>MLKWKSDYETGVVFIDEQHEKLFEIGNRAFDLLKNNIYVDKYDKIVDIIQELKDYTEFHFSSEEKYLLETGYKGFFAHKVEHDDFIKKFDDIDFNRIDQGQNEYIMELLNFISEWISEHILVKDQQHSHK</sequence>
<evidence type="ECO:0000256" key="3">
    <source>
        <dbReference type="ARBA" id="ARBA00023004"/>
    </source>
</evidence>
<keyword evidence="3" id="KW-0408">Iron</keyword>
<comment type="caution">
    <text evidence="5">The sequence shown here is derived from an EMBL/GenBank/DDBJ whole genome shotgun (WGS) entry which is preliminary data.</text>
</comment>
<dbReference type="Proteomes" id="UP000632377">
    <property type="component" value="Unassembled WGS sequence"/>
</dbReference>
<dbReference type="InterPro" id="IPR016131">
    <property type="entry name" value="Haemerythrin_Fe_BS"/>
</dbReference>
<organism evidence="5 6">
    <name type="scientific">Clostridium rhizosphaerae</name>
    <dbReference type="NCBI Taxonomy" id="2803861"/>
    <lineage>
        <taxon>Bacteria</taxon>
        <taxon>Bacillati</taxon>
        <taxon>Bacillota</taxon>
        <taxon>Clostridia</taxon>
        <taxon>Eubacteriales</taxon>
        <taxon>Clostridiaceae</taxon>
        <taxon>Clostridium</taxon>
    </lineage>
</organism>
<feature type="domain" description="Hemerythrin-like" evidence="4">
    <location>
        <begin position="11"/>
        <end position="125"/>
    </location>
</feature>